<dbReference type="Pfam" id="PF13715">
    <property type="entry name" value="CarbopepD_reg_2"/>
    <property type="match status" value="1"/>
</dbReference>
<dbReference type="RefSeq" id="WP_229328889.1">
    <property type="nucleotide sequence ID" value="NZ_AP025183.1"/>
</dbReference>
<dbReference type="EMBL" id="AP025183">
    <property type="protein sequence ID" value="BDB52883.1"/>
    <property type="molecule type" value="Genomic_DNA"/>
</dbReference>
<protein>
    <recommendedName>
        <fullName evidence="3">Carboxypeptidase-like regulatory domain-containing protein</fullName>
    </recommendedName>
</protein>
<gene>
    <name evidence="1" type="ORF">GENT11_11950</name>
</gene>
<name>A0ABN6KUT0_9FLAO</name>
<dbReference type="Proteomes" id="UP001319865">
    <property type="component" value="Chromosome"/>
</dbReference>
<evidence type="ECO:0000313" key="1">
    <source>
        <dbReference type="EMBL" id="BDB52883.1"/>
    </source>
</evidence>
<dbReference type="SUPFAM" id="SSF49464">
    <property type="entry name" value="Carboxypeptidase regulatory domain-like"/>
    <property type="match status" value="1"/>
</dbReference>
<reference evidence="1 2" key="2">
    <citation type="journal article" date="2022" name="Microorganisms">
        <title>Complete Genome Sequences of Two Flavobacterium ammonificans Strains and a Flavobacterium ammoniigenes Strain of Ammonifying Bacterioplankton Isolated from Surface River Water.</title>
        <authorList>
            <person name="Suda W."/>
            <person name="Ogata Y."/>
            <person name="Shindo C."/>
            <person name="Watanabe K."/>
        </authorList>
    </citation>
    <scope>NUCLEOTIDE SEQUENCE [LARGE SCALE GENOMIC DNA]</scope>
    <source>
        <strain evidence="1 2">GENT11</strain>
    </source>
</reference>
<proteinExistence type="predicted"/>
<sequence length="344" mass="39579">MKLFFSISFFCVSILLFSQNKIQGKVVDENNNPMVGVSLFLDGTTIGFLTDETGNFYFEKSVLPQSVLVVGYLGYETQRIQNYSSSFLSIKLSPSITQLREVIVSKPYFTRKQMMSAFKDHFLGKTKAGRSCFIENESAIQLDYDGSKNQLNAHSDSKLVIINKHLGYKLVFELQDFNLKFSKKSISNQYVKSSFFAGTSFFTDLTNNKAEITNKNRIKSYLGSYNHLFKNLVEKKWDKKSFLLFEGSFVTDPNLQFKVDKIANLYTITVLNNKLKAIQNSKIGFFNSFNILYNNREQSKINFKINEFQVDEFGNFFPVDKIEFSGDISEKRVGDMLPIDYIPY</sequence>
<keyword evidence="2" id="KW-1185">Reference proteome</keyword>
<dbReference type="InterPro" id="IPR008969">
    <property type="entry name" value="CarboxyPept-like_regulatory"/>
</dbReference>
<reference evidence="1 2" key="1">
    <citation type="journal article" date="2022" name="Int. J. Syst. Evol. Microbiol.">
        <title>Flavobacterium ammonificans sp. nov. and Flavobacterium ammoniigenes sp. nov., ammonifying bacteria isolated from surface river water.</title>
        <authorList>
            <person name="Watanabe K."/>
            <person name="Kitamura T."/>
            <person name="Ogata Y."/>
            <person name="Shindo C."/>
            <person name="Suda W."/>
        </authorList>
    </citation>
    <scope>NUCLEOTIDE SEQUENCE [LARGE SCALE GENOMIC DNA]</scope>
    <source>
        <strain evidence="1 2">GENT11</strain>
    </source>
</reference>
<organism evidence="1 2">
    <name type="scientific">Flavobacterium ammonificans</name>
    <dbReference type="NCBI Taxonomy" id="1751056"/>
    <lineage>
        <taxon>Bacteria</taxon>
        <taxon>Pseudomonadati</taxon>
        <taxon>Bacteroidota</taxon>
        <taxon>Flavobacteriia</taxon>
        <taxon>Flavobacteriales</taxon>
        <taxon>Flavobacteriaceae</taxon>
        <taxon>Flavobacterium</taxon>
    </lineage>
</organism>
<evidence type="ECO:0000313" key="2">
    <source>
        <dbReference type="Proteomes" id="UP001319865"/>
    </source>
</evidence>
<accession>A0ABN6KUT0</accession>
<evidence type="ECO:0008006" key="3">
    <source>
        <dbReference type="Google" id="ProtNLM"/>
    </source>
</evidence>